<name>A0A1F7UX22_9BACT</name>
<evidence type="ECO:0008006" key="3">
    <source>
        <dbReference type="Google" id="ProtNLM"/>
    </source>
</evidence>
<protein>
    <recommendedName>
        <fullName evidence="3">HNH nuclease domain-containing protein</fullName>
    </recommendedName>
</protein>
<accession>A0A1F7UX22</accession>
<dbReference type="AlphaFoldDB" id="A0A1F7UX22"/>
<reference evidence="1 2" key="1">
    <citation type="journal article" date="2016" name="Nat. Commun.">
        <title>Thousands of microbial genomes shed light on interconnected biogeochemical processes in an aquifer system.</title>
        <authorList>
            <person name="Anantharaman K."/>
            <person name="Brown C.T."/>
            <person name="Hug L.A."/>
            <person name="Sharon I."/>
            <person name="Castelle C.J."/>
            <person name="Probst A.J."/>
            <person name="Thomas B.C."/>
            <person name="Singh A."/>
            <person name="Wilkins M.J."/>
            <person name="Karaoz U."/>
            <person name="Brodie E.L."/>
            <person name="Williams K.H."/>
            <person name="Hubbard S.S."/>
            <person name="Banfield J.F."/>
        </authorList>
    </citation>
    <scope>NUCLEOTIDE SEQUENCE [LARGE SCALE GENOMIC DNA]</scope>
</reference>
<sequence length="110" mass="12554">MPKRRTYADRREYIKAAVAKRRKKIKVMAVEYLGGACHICGYKRAIVALDFHHLDKHHKDFAVSQDGLTRAWSRVSSELDKCVLLCANCHREVHAGVIAAPRRNARRKTG</sequence>
<proteinExistence type="predicted"/>
<comment type="caution">
    <text evidence="1">The sequence shown here is derived from an EMBL/GenBank/DDBJ whole genome shotgun (WGS) entry which is preliminary data.</text>
</comment>
<organism evidence="1 2">
    <name type="scientific">Candidatus Uhrbacteria bacterium RIFCSPLOWO2_01_FULL_47_25</name>
    <dbReference type="NCBI Taxonomy" id="1802402"/>
    <lineage>
        <taxon>Bacteria</taxon>
        <taxon>Candidatus Uhriibacteriota</taxon>
    </lineage>
</organism>
<dbReference type="Proteomes" id="UP000176846">
    <property type="component" value="Unassembled WGS sequence"/>
</dbReference>
<dbReference type="EMBL" id="MGEK01000006">
    <property type="protein sequence ID" value="OGL82843.1"/>
    <property type="molecule type" value="Genomic_DNA"/>
</dbReference>
<gene>
    <name evidence="1" type="ORF">A2936_04230</name>
</gene>
<evidence type="ECO:0000313" key="1">
    <source>
        <dbReference type="EMBL" id="OGL82843.1"/>
    </source>
</evidence>
<evidence type="ECO:0000313" key="2">
    <source>
        <dbReference type="Proteomes" id="UP000176846"/>
    </source>
</evidence>